<evidence type="ECO:0000313" key="6">
    <source>
        <dbReference type="EMBL" id="RKH04285.1"/>
    </source>
</evidence>
<dbReference type="PROSITE" id="PS50011">
    <property type="entry name" value="PROTEIN_KINASE_DOM"/>
    <property type="match status" value="1"/>
</dbReference>
<dbReference type="AlphaFoldDB" id="A0A3A8KIZ0"/>
<dbReference type="Proteomes" id="UP000268313">
    <property type="component" value="Unassembled WGS sequence"/>
</dbReference>
<dbReference type="Pfam" id="PF00069">
    <property type="entry name" value="Pkinase"/>
    <property type="match status" value="1"/>
</dbReference>
<evidence type="ECO:0000256" key="4">
    <source>
        <dbReference type="ARBA" id="ARBA00022840"/>
    </source>
</evidence>
<reference evidence="7" key="1">
    <citation type="submission" date="2018-09" db="EMBL/GenBank/DDBJ databases">
        <authorList>
            <person name="Livingstone P.G."/>
            <person name="Whitworth D.E."/>
        </authorList>
    </citation>
    <scope>NUCLEOTIDE SEQUENCE [LARGE SCALE GENOMIC DNA]</scope>
    <source>
        <strain evidence="7">CA043D</strain>
    </source>
</reference>
<keyword evidence="1" id="KW-0808">Transferase</keyword>
<feature type="domain" description="Protein kinase" evidence="5">
    <location>
        <begin position="12"/>
        <end position="287"/>
    </location>
</feature>
<dbReference type="GO" id="GO:0004674">
    <property type="term" value="F:protein serine/threonine kinase activity"/>
    <property type="evidence" value="ECO:0007669"/>
    <property type="project" value="UniProtKB-KW"/>
</dbReference>
<evidence type="ECO:0000256" key="1">
    <source>
        <dbReference type="ARBA" id="ARBA00022679"/>
    </source>
</evidence>
<dbReference type="EMBL" id="RAWE01000030">
    <property type="protein sequence ID" value="RKH04285.1"/>
    <property type="molecule type" value="Genomic_DNA"/>
</dbReference>
<keyword evidence="4" id="KW-0067">ATP-binding</keyword>
<sequence>MIGLVTSHVGKYQRIRLLAEGIIEDYLAKTAGPQGFAKTLVLQCLRPDMAEQVDFPEMFLDTAMSAARITHPHIVQVLDFGEADGTYFLAREHIDGPGLSRVIRHLANQRMTLPATLCARIISQACEGLAYAHDLTDPQTNQPLGLIHRCIRPYNVLLSRQGTAKVVDFGIDHFRARWTPRYFTPFLSEHVYMAPEDIRGGPVDRRVDVYSLGVVLYELLTTRKPFESKSDWDVIQAVLSEPMVPAERHRPDLPGALRAILGRALARERDQRYPDCRAFQADLEEFILSAGEPVTPQQVAQLIQQVTASDTPTVMS</sequence>
<dbReference type="InterPro" id="IPR011009">
    <property type="entry name" value="Kinase-like_dom_sf"/>
</dbReference>
<organism evidence="6 7">
    <name type="scientific">Corallococcus carmarthensis</name>
    <dbReference type="NCBI Taxonomy" id="2316728"/>
    <lineage>
        <taxon>Bacteria</taxon>
        <taxon>Pseudomonadati</taxon>
        <taxon>Myxococcota</taxon>
        <taxon>Myxococcia</taxon>
        <taxon>Myxococcales</taxon>
        <taxon>Cystobacterineae</taxon>
        <taxon>Myxococcaceae</taxon>
        <taxon>Corallococcus</taxon>
    </lineage>
</organism>
<dbReference type="PANTHER" id="PTHR43289:SF6">
    <property type="entry name" value="SERINE_THREONINE-PROTEIN KINASE NEKL-3"/>
    <property type="match status" value="1"/>
</dbReference>
<dbReference type="Gene3D" id="3.30.200.20">
    <property type="entry name" value="Phosphorylase Kinase, domain 1"/>
    <property type="match status" value="1"/>
</dbReference>
<dbReference type="SUPFAM" id="SSF56112">
    <property type="entry name" value="Protein kinase-like (PK-like)"/>
    <property type="match status" value="1"/>
</dbReference>
<dbReference type="GO" id="GO:0005524">
    <property type="term" value="F:ATP binding"/>
    <property type="evidence" value="ECO:0007669"/>
    <property type="project" value="UniProtKB-KW"/>
</dbReference>
<comment type="caution">
    <text evidence="6">The sequence shown here is derived from an EMBL/GenBank/DDBJ whole genome shotgun (WGS) entry which is preliminary data.</text>
</comment>
<proteinExistence type="predicted"/>
<evidence type="ECO:0000256" key="3">
    <source>
        <dbReference type="ARBA" id="ARBA00022777"/>
    </source>
</evidence>
<keyword evidence="6" id="KW-0723">Serine/threonine-protein kinase</keyword>
<dbReference type="InterPro" id="IPR000719">
    <property type="entry name" value="Prot_kinase_dom"/>
</dbReference>
<gene>
    <name evidence="6" type="ORF">D7X32_11445</name>
</gene>
<evidence type="ECO:0000313" key="7">
    <source>
        <dbReference type="Proteomes" id="UP000268313"/>
    </source>
</evidence>
<keyword evidence="3 6" id="KW-0418">Kinase</keyword>
<dbReference type="CDD" id="cd14014">
    <property type="entry name" value="STKc_PknB_like"/>
    <property type="match status" value="1"/>
</dbReference>
<name>A0A3A8KIZ0_9BACT</name>
<dbReference type="OrthoDB" id="9801841at2"/>
<keyword evidence="2" id="KW-0547">Nucleotide-binding</keyword>
<dbReference type="Gene3D" id="1.10.510.10">
    <property type="entry name" value="Transferase(Phosphotransferase) domain 1"/>
    <property type="match status" value="1"/>
</dbReference>
<evidence type="ECO:0000256" key="2">
    <source>
        <dbReference type="ARBA" id="ARBA00022741"/>
    </source>
</evidence>
<accession>A0A3A8KIZ0</accession>
<keyword evidence="7" id="KW-1185">Reference proteome</keyword>
<protein>
    <submittedName>
        <fullName evidence="6">Serine/threonine protein kinase</fullName>
    </submittedName>
</protein>
<evidence type="ECO:0000259" key="5">
    <source>
        <dbReference type="PROSITE" id="PS50011"/>
    </source>
</evidence>
<dbReference type="PANTHER" id="PTHR43289">
    <property type="entry name" value="MITOGEN-ACTIVATED PROTEIN KINASE KINASE KINASE 20-RELATED"/>
    <property type="match status" value="1"/>
</dbReference>